<sequence length="347" mass="38409">MPVAEVRRPVISAQLLTRLGAERGLPVEACLRNTGIDAADLSNPATEISAAQELQLIRNLLSGLGPAASQGLGLDAGLRYHLSAYGIWGFALISSPNFRSAAEIAVRYLDLSYAFARYRLENVGKDLLIVLDDSEVPEDLRQFLVERDFAAWANAAWEMRPGGFPGRSAQFRFPRPDYAWRFDKLCGVRPSFEAPLNAILIAAKDLDAPLPQANPMMARMCEEQCRQLLAKRSVRSGLAGQIRDRLLRNPGEMPSLETVAEELHMASRSLRRRLDEEGTTFRALVDEVRQTLAEELLLSAHMKLAEIASRLGYTEPAAFISAFKRWKGMSPTAYRKLKRPGAGDADA</sequence>
<dbReference type="RefSeq" id="WP_104229670.1">
    <property type="nucleotide sequence ID" value="NZ_PSNW01000003.1"/>
</dbReference>
<dbReference type="EMBL" id="PSNW01000003">
    <property type="protein sequence ID" value="PPE74512.1"/>
    <property type="molecule type" value="Genomic_DNA"/>
</dbReference>
<protein>
    <submittedName>
        <fullName evidence="5">AraC family transcriptional regulator</fullName>
    </submittedName>
</protein>
<dbReference type="OrthoDB" id="5722175at2"/>
<dbReference type="PROSITE" id="PS01124">
    <property type="entry name" value="HTH_ARAC_FAMILY_2"/>
    <property type="match status" value="1"/>
</dbReference>
<evidence type="ECO:0000259" key="4">
    <source>
        <dbReference type="PROSITE" id="PS01124"/>
    </source>
</evidence>
<dbReference type="PANTHER" id="PTHR47894">
    <property type="entry name" value="HTH-TYPE TRANSCRIPTIONAL REGULATOR GADX"/>
    <property type="match status" value="1"/>
</dbReference>
<dbReference type="GO" id="GO:0003700">
    <property type="term" value="F:DNA-binding transcription factor activity"/>
    <property type="evidence" value="ECO:0007669"/>
    <property type="project" value="InterPro"/>
</dbReference>
<accession>A0A2S5THT0</accession>
<proteinExistence type="predicted"/>
<gene>
    <name evidence="5" type="ORF">C3942_07030</name>
</gene>
<evidence type="ECO:0000313" key="5">
    <source>
        <dbReference type="EMBL" id="PPE74512.1"/>
    </source>
</evidence>
<dbReference type="PANTHER" id="PTHR47894:SF1">
    <property type="entry name" value="HTH-TYPE TRANSCRIPTIONAL REGULATOR VQSM"/>
    <property type="match status" value="1"/>
</dbReference>
<keyword evidence="2" id="KW-0238">DNA-binding</keyword>
<comment type="caution">
    <text evidence="5">The sequence shown here is derived from an EMBL/GenBank/DDBJ whole genome shotgun (WGS) entry which is preliminary data.</text>
</comment>
<keyword evidence="6" id="KW-1185">Reference proteome</keyword>
<dbReference type="InterPro" id="IPR018060">
    <property type="entry name" value="HTH_AraC"/>
</dbReference>
<evidence type="ECO:0000256" key="1">
    <source>
        <dbReference type="ARBA" id="ARBA00023015"/>
    </source>
</evidence>
<dbReference type="AlphaFoldDB" id="A0A2S5THT0"/>
<dbReference type="Pfam" id="PF12833">
    <property type="entry name" value="HTH_18"/>
    <property type="match status" value="1"/>
</dbReference>
<keyword evidence="3" id="KW-0804">Transcription</keyword>
<dbReference type="InterPro" id="IPR009057">
    <property type="entry name" value="Homeodomain-like_sf"/>
</dbReference>
<dbReference type="SMART" id="SM00342">
    <property type="entry name" value="HTH_ARAC"/>
    <property type="match status" value="1"/>
</dbReference>
<dbReference type="Pfam" id="PF12625">
    <property type="entry name" value="Arabinose_bd"/>
    <property type="match status" value="1"/>
</dbReference>
<dbReference type="InterPro" id="IPR020449">
    <property type="entry name" value="Tscrpt_reg_AraC-type_HTH"/>
</dbReference>
<dbReference type="GO" id="GO:0005829">
    <property type="term" value="C:cytosol"/>
    <property type="evidence" value="ECO:0007669"/>
    <property type="project" value="TreeGrafter"/>
</dbReference>
<evidence type="ECO:0000313" key="6">
    <source>
        <dbReference type="Proteomes" id="UP000238220"/>
    </source>
</evidence>
<dbReference type="Gene3D" id="1.10.10.60">
    <property type="entry name" value="Homeodomain-like"/>
    <property type="match status" value="1"/>
</dbReference>
<dbReference type="InterPro" id="IPR032687">
    <property type="entry name" value="AraC-type_N"/>
</dbReference>
<organism evidence="5 6">
    <name type="scientific">Solimonas fluminis</name>
    <dbReference type="NCBI Taxonomy" id="2086571"/>
    <lineage>
        <taxon>Bacteria</taxon>
        <taxon>Pseudomonadati</taxon>
        <taxon>Pseudomonadota</taxon>
        <taxon>Gammaproteobacteria</taxon>
        <taxon>Nevskiales</taxon>
        <taxon>Nevskiaceae</taxon>
        <taxon>Solimonas</taxon>
    </lineage>
</organism>
<reference evidence="5 6" key="1">
    <citation type="submission" date="2018-02" db="EMBL/GenBank/DDBJ databases">
        <title>Genome sequencing of Solimonas sp. HR-BB.</title>
        <authorList>
            <person name="Lee Y."/>
            <person name="Jeon C.O."/>
        </authorList>
    </citation>
    <scope>NUCLEOTIDE SEQUENCE [LARGE SCALE GENOMIC DNA]</scope>
    <source>
        <strain evidence="5 6">HR-BB</strain>
    </source>
</reference>
<evidence type="ECO:0000256" key="3">
    <source>
        <dbReference type="ARBA" id="ARBA00023163"/>
    </source>
</evidence>
<dbReference type="SUPFAM" id="SSF46689">
    <property type="entry name" value="Homeodomain-like"/>
    <property type="match status" value="1"/>
</dbReference>
<feature type="domain" description="HTH araC/xylS-type" evidence="4">
    <location>
        <begin position="240"/>
        <end position="337"/>
    </location>
</feature>
<name>A0A2S5THT0_9GAMM</name>
<dbReference type="GO" id="GO:0000976">
    <property type="term" value="F:transcription cis-regulatory region binding"/>
    <property type="evidence" value="ECO:0007669"/>
    <property type="project" value="TreeGrafter"/>
</dbReference>
<dbReference type="PRINTS" id="PR00032">
    <property type="entry name" value="HTHARAC"/>
</dbReference>
<dbReference type="Proteomes" id="UP000238220">
    <property type="component" value="Unassembled WGS sequence"/>
</dbReference>
<keyword evidence="1" id="KW-0805">Transcription regulation</keyword>
<evidence type="ECO:0000256" key="2">
    <source>
        <dbReference type="ARBA" id="ARBA00023125"/>
    </source>
</evidence>